<dbReference type="AlphaFoldDB" id="Q029H7"/>
<organism evidence="3">
    <name type="scientific">Solibacter usitatus (strain Ellin6076)</name>
    <dbReference type="NCBI Taxonomy" id="234267"/>
    <lineage>
        <taxon>Bacteria</taxon>
        <taxon>Pseudomonadati</taxon>
        <taxon>Acidobacteriota</taxon>
        <taxon>Terriglobia</taxon>
        <taxon>Bryobacterales</taxon>
        <taxon>Solibacteraceae</taxon>
        <taxon>Candidatus Solibacter</taxon>
    </lineage>
</organism>
<evidence type="ECO:0008006" key="4">
    <source>
        <dbReference type="Google" id="ProtNLM"/>
    </source>
</evidence>
<gene>
    <name evidence="3" type="ordered locus">Acid_1316</name>
</gene>
<feature type="region of interest" description="Disordered" evidence="1">
    <location>
        <begin position="21"/>
        <end position="41"/>
    </location>
</feature>
<sequence precursor="true">MDQRSASIVLITILALISPSTARGAAGFSEQNKQEPAKKKSEQVTSLTGCVDQQDGQYVMVDDRGLTAIADLVAEGFPTEGFAKHMGHKVTVRGTTTSGGTHTIFHVRSIETLSDTCAPQQQGKQ</sequence>
<reference evidence="3" key="1">
    <citation type="submission" date="2006-10" db="EMBL/GenBank/DDBJ databases">
        <title>Complete sequence of Solibacter usitatus Ellin6076.</title>
        <authorList>
            <consortium name="US DOE Joint Genome Institute"/>
            <person name="Copeland A."/>
            <person name="Lucas S."/>
            <person name="Lapidus A."/>
            <person name="Barry K."/>
            <person name="Detter J.C."/>
            <person name="Glavina del Rio T."/>
            <person name="Hammon N."/>
            <person name="Israni S."/>
            <person name="Dalin E."/>
            <person name="Tice H."/>
            <person name="Pitluck S."/>
            <person name="Thompson L.S."/>
            <person name="Brettin T."/>
            <person name="Bruce D."/>
            <person name="Han C."/>
            <person name="Tapia R."/>
            <person name="Gilna P."/>
            <person name="Schmutz J."/>
            <person name="Larimer F."/>
            <person name="Land M."/>
            <person name="Hauser L."/>
            <person name="Kyrpides N."/>
            <person name="Mikhailova N."/>
            <person name="Janssen P.H."/>
            <person name="Kuske C.R."/>
            <person name="Richardson P."/>
        </authorList>
    </citation>
    <scope>NUCLEOTIDE SEQUENCE</scope>
    <source>
        <strain evidence="3">Ellin6076</strain>
    </source>
</reference>
<evidence type="ECO:0000313" key="3">
    <source>
        <dbReference type="EMBL" id="ABJ82309.1"/>
    </source>
</evidence>
<dbReference type="InParanoid" id="Q029H7"/>
<protein>
    <recommendedName>
        <fullName evidence="4">DUF5666 domain-containing protein</fullName>
    </recommendedName>
</protein>
<accession>Q029H7</accession>
<dbReference type="KEGG" id="sus:Acid_1316"/>
<feature type="chain" id="PRO_5004163262" description="DUF5666 domain-containing protein" evidence="2">
    <location>
        <begin position="25"/>
        <end position="125"/>
    </location>
</feature>
<feature type="compositionally biased region" description="Basic and acidic residues" evidence="1">
    <location>
        <begin position="32"/>
        <end position="41"/>
    </location>
</feature>
<proteinExistence type="predicted"/>
<feature type="signal peptide" evidence="2">
    <location>
        <begin position="1"/>
        <end position="24"/>
    </location>
</feature>
<evidence type="ECO:0000256" key="2">
    <source>
        <dbReference type="SAM" id="SignalP"/>
    </source>
</evidence>
<dbReference type="EMBL" id="CP000473">
    <property type="protein sequence ID" value="ABJ82309.1"/>
    <property type="molecule type" value="Genomic_DNA"/>
</dbReference>
<dbReference type="HOGENOM" id="CLU_1991218_0_0_0"/>
<keyword evidence="2" id="KW-0732">Signal</keyword>
<name>Q029H7_SOLUE</name>
<evidence type="ECO:0000256" key="1">
    <source>
        <dbReference type="SAM" id="MobiDB-lite"/>
    </source>
</evidence>